<sequence>MSTVSREAMGTAARLATVPLANAAATVALAAYLICAVLSALAPGVLVWFFQPWLHGLSLEPLRPAGTWFRPAEFVIGLITFPATVWLTTAAIAALYNTWAHR</sequence>
<name>A0A7C2BE20_THERO</name>
<dbReference type="AlphaFoldDB" id="A0A7C2BE20"/>
<organism evidence="1">
    <name type="scientific">Thermomicrobium roseum</name>
    <dbReference type="NCBI Taxonomy" id="500"/>
    <lineage>
        <taxon>Bacteria</taxon>
        <taxon>Pseudomonadati</taxon>
        <taxon>Thermomicrobiota</taxon>
        <taxon>Thermomicrobia</taxon>
        <taxon>Thermomicrobiales</taxon>
        <taxon>Thermomicrobiaceae</taxon>
        <taxon>Thermomicrobium</taxon>
    </lineage>
</organism>
<evidence type="ECO:0000313" key="1">
    <source>
        <dbReference type="EMBL" id="HEF66026.1"/>
    </source>
</evidence>
<dbReference type="Pfam" id="PF18926">
    <property type="entry name" value="DUF5676"/>
    <property type="match status" value="1"/>
</dbReference>
<dbReference type="InterPro" id="IPR044020">
    <property type="entry name" value="DUF5676"/>
</dbReference>
<dbReference type="EMBL" id="DSJL01000011">
    <property type="protein sequence ID" value="HEF66026.1"/>
    <property type="molecule type" value="Genomic_DNA"/>
</dbReference>
<reference evidence="1" key="1">
    <citation type="journal article" date="2020" name="mSystems">
        <title>Genome- and Community-Level Interaction Insights into Carbon Utilization and Element Cycling Functions of Hydrothermarchaeota in Hydrothermal Sediment.</title>
        <authorList>
            <person name="Zhou Z."/>
            <person name="Liu Y."/>
            <person name="Xu W."/>
            <person name="Pan J."/>
            <person name="Luo Z.H."/>
            <person name="Li M."/>
        </authorList>
    </citation>
    <scope>NUCLEOTIDE SEQUENCE [LARGE SCALE GENOMIC DNA]</scope>
    <source>
        <strain evidence="1">SpSt-222</strain>
    </source>
</reference>
<gene>
    <name evidence="1" type="ORF">ENP47_10590</name>
</gene>
<comment type="caution">
    <text evidence="1">The sequence shown here is derived from an EMBL/GenBank/DDBJ whole genome shotgun (WGS) entry which is preliminary data.</text>
</comment>
<proteinExistence type="predicted"/>
<protein>
    <submittedName>
        <fullName evidence="1">Uncharacterized protein</fullName>
    </submittedName>
</protein>
<accession>A0A7C2BE20</accession>